<dbReference type="SUPFAM" id="SSF53335">
    <property type="entry name" value="S-adenosyl-L-methionine-dependent methyltransferases"/>
    <property type="match status" value="1"/>
</dbReference>
<dbReference type="CDD" id="cd02440">
    <property type="entry name" value="AdoMet_MTases"/>
    <property type="match status" value="1"/>
</dbReference>
<dbReference type="EMBL" id="JABWDU010000002">
    <property type="protein sequence ID" value="NVD39573.1"/>
    <property type="molecule type" value="Genomic_DNA"/>
</dbReference>
<keyword evidence="1" id="KW-0489">Methyltransferase</keyword>
<organism evidence="1 2">
    <name type="scientific">Ensifer oleiphilus</name>
    <dbReference type="NCBI Taxonomy" id="2742698"/>
    <lineage>
        <taxon>Bacteria</taxon>
        <taxon>Pseudomonadati</taxon>
        <taxon>Pseudomonadota</taxon>
        <taxon>Alphaproteobacteria</taxon>
        <taxon>Hyphomicrobiales</taxon>
        <taxon>Rhizobiaceae</taxon>
        <taxon>Sinorhizobium/Ensifer group</taxon>
        <taxon>Ensifer</taxon>
    </lineage>
</organism>
<dbReference type="GO" id="GO:0008168">
    <property type="term" value="F:methyltransferase activity"/>
    <property type="evidence" value="ECO:0007669"/>
    <property type="project" value="UniProtKB-KW"/>
</dbReference>
<proteinExistence type="predicted"/>
<dbReference type="Proteomes" id="UP000520198">
    <property type="component" value="Unassembled WGS sequence"/>
</dbReference>
<keyword evidence="2" id="KW-1185">Reference proteome</keyword>
<sequence>MTSENLDKVASEYLPNATTSIENNLILNWYPQRVVSRFGKCTSLLDLGIGHGYTPHLFNTVCDRHVIVEGSQFVIDLFKQNSPDFSGEIVFSYFEDFDTEERFDVIVMGFVLEHVDDPGLVLDRFKRFLKPNGRLFAAVPNAKSLNRRLGVELGKIDDIYSLNANDLALGHKRQYCRDTFRAELQAHGFRVVHEEGIYLKPLPLPVLQTLPDFEANLHAMLQVGIEFPDLCVGLLMEAEPT</sequence>
<protein>
    <submittedName>
        <fullName evidence="1">Class I SAM-dependent methyltransferase</fullName>
    </submittedName>
</protein>
<keyword evidence="1" id="KW-0808">Transferase</keyword>
<gene>
    <name evidence="1" type="ORF">HT585_11950</name>
</gene>
<comment type="caution">
    <text evidence="1">The sequence shown here is derived from an EMBL/GenBank/DDBJ whole genome shotgun (WGS) entry which is preliminary data.</text>
</comment>
<reference evidence="1 2" key="1">
    <citation type="submission" date="2020-06" db="EMBL/GenBank/DDBJ databases">
        <authorList>
            <person name="Grouzdev D.S."/>
        </authorList>
    </citation>
    <scope>NUCLEOTIDE SEQUENCE [LARGE SCALE GENOMIC DNA]</scope>
    <source>
        <strain evidence="1 2">HO-A22</strain>
    </source>
</reference>
<name>A0A7Y6UNF9_9HYPH</name>
<evidence type="ECO:0000313" key="2">
    <source>
        <dbReference type="Proteomes" id="UP000520198"/>
    </source>
</evidence>
<dbReference type="Gene3D" id="3.40.50.150">
    <property type="entry name" value="Vaccinia Virus protein VP39"/>
    <property type="match status" value="1"/>
</dbReference>
<dbReference type="AlphaFoldDB" id="A0A7Y6UNF9"/>
<accession>A0A7Y6UNF9</accession>
<evidence type="ECO:0000313" key="1">
    <source>
        <dbReference type="EMBL" id="NVD39573.1"/>
    </source>
</evidence>
<dbReference type="Pfam" id="PF13489">
    <property type="entry name" value="Methyltransf_23"/>
    <property type="match status" value="1"/>
</dbReference>
<dbReference type="GO" id="GO:0032259">
    <property type="term" value="P:methylation"/>
    <property type="evidence" value="ECO:0007669"/>
    <property type="project" value="UniProtKB-KW"/>
</dbReference>
<dbReference type="InterPro" id="IPR029063">
    <property type="entry name" value="SAM-dependent_MTases_sf"/>
</dbReference>
<dbReference type="RefSeq" id="WP_176353084.1">
    <property type="nucleotide sequence ID" value="NZ_JABWDU010000002.1"/>
</dbReference>